<keyword evidence="1" id="KW-0732">Signal</keyword>
<sequence length="100" mass="10261">MARILRLIAAAAVSVMLLPLASASAGVPCAERGEIVKKLSDEYKEKAQAVGVINPEAVVEIFVSENGTWTILATGTDGKSCVLSAGEGFDGNLMAALPDA</sequence>
<proteinExistence type="predicted"/>
<protein>
    <submittedName>
        <fullName evidence="2">Uncharacterized protein</fullName>
    </submittedName>
</protein>
<feature type="chain" id="PRO_5043728402" evidence="1">
    <location>
        <begin position="26"/>
        <end position="100"/>
    </location>
</feature>
<evidence type="ECO:0000256" key="1">
    <source>
        <dbReference type="SAM" id="SignalP"/>
    </source>
</evidence>
<dbReference type="EMBL" id="CP159253">
    <property type="protein sequence ID" value="XCG48158.1"/>
    <property type="molecule type" value="Genomic_DNA"/>
</dbReference>
<dbReference type="AlphaFoldDB" id="A0AAU8CNK0"/>
<organism evidence="2">
    <name type="scientific">Mesorhizobium sp. WSM2240</name>
    <dbReference type="NCBI Taxonomy" id="3228851"/>
    <lineage>
        <taxon>Bacteria</taxon>
        <taxon>Pseudomonadati</taxon>
        <taxon>Pseudomonadota</taxon>
        <taxon>Alphaproteobacteria</taxon>
        <taxon>Hyphomicrobiales</taxon>
        <taxon>Phyllobacteriaceae</taxon>
        <taxon>Mesorhizobium</taxon>
    </lineage>
</organism>
<evidence type="ECO:0000313" key="2">
    <source>
        <dbReference type="EMBL" id="XCG48158.1"/>
    </source>
</evidence>
<name>A0AAU8CNK0_9HYPH</name>
<dbReference type="RefSeq" id="WP_353644304.1">
    <property type="nucleotide sequence ID" value="NZ_CP159253.1"/>
</dbReference>
<reference evidence="2" key="1">
    <citation type="submission" date="2024-06" db="EMBL/GenBank/DDBJ databases">
        <title>Mesorhizobium karijinii sp. nov., a symbiont of the iconic Swainsona formosa from arid Australia.</title>
        <authorList>
            <person name="Hill Y.J."/>
            <person name="Watkin E.L.J."/>
            <person name="O'Hara G.W."/>
            <person name="Terpolilli J."/>
            <person name="Tye M.L."/>
            <person name="Kohlmeier M.G."/>
        </authorList>
    </citation>
    <scope>NUCLEOTIDE SEQUENCE</scope>
    <source>
        <strain evidence="2">WSM2240</strain>
    </source>
</reference>
<accession>A0AAU8CNK0</accession>
<gene>
    <name evidence="2" type="ORF">ABVK50_23400</name>
</gene>
<feature type="signal peptide" evidence="1">
    <location>
        <begin position="1"/>
        <end position="25"/>
    </location>
</feature>